<gene>
    <name evidence="1" type="ORF">QQS21_009075</name>
</gene>
<evidence type="ECO:0000313" key="1">
    <source>
        <dbReference type="EMBL" id="KAK2593235.1"/>
    </source>
</evidence>
<proteinExistence type="predicted"/>
<name>A0AAJ0FY49_9HYPO</name>
<organism evidence="1 2">
    <name type="scientific">Conoideocrella luteorostrata</name>
    <dbReference type="NCBI Taxonomy" id="1105319"/>
    <lineage>
        <taxon>Eukaryota</taxon>
        <taxon>Fungi</taxon>
        <taxon>Dikarya</taxon>
        <taxon>Ascomycota</taxon>
        <taxon>Pezizomycotina</taxon>
        <taxon>Sordariomycetes</taxon>
        <taxon>Hypocreomycetidae</taxon>
        <taxon>Hypocreales</taxon>
        <taxon>Clavicipitaceae</taxon>
        <taxon>Conoideocrella</taxon>
    </lineage>
</organism>
<reference evidence="1" key="1">
    <citation type="submission" date="2023-06" db="EMBL/GenBank/DDBJ databases">
        <title>Conoideocrella luteorostrata (Hypocreales: Clavicipitaceae), a potential biocontrol fungus for elongate hemlock scale in United States Christmas tree production areas.</title>
        <authorList>
            <person name="Barrett H."/>
            <person name="Lovett B."/>
            <person name="Macias A.M."/>
            <person name="Stajich J.E."/>
            <person name="Kasson M.T."/>
        </authorList>
    </citation>
    <scope>NUCLEOTIDE SEQUENCE</scope>
    <source>
        <strain evidence="1">ARSEF 14590</strain>
    </source>
</reference>
<dbReference type="Proteomes" id="UP001251528">
    <property type="component" value="Unassembled WGS sequence"/>
</dbReference>
<accession>A0AAJ0FY49</accession>
<keyword evidence="2" id="KW-1185">Reference proteome</keyword>
<dbReference type="AlphaFoldDB" id="A0AAJ0FY49"/>
<sequence length="351" mass="38971">MRAYQDLDPELVYIALFPTFSGVTTTLGDRNQVRQRVEECKKHRTAALLLQGWDMDAICTEAEGLLVDGVFAFTSTAEHRFPNLFAPQSAQLAHEQRIEAASNRRIKLALDAAVKAHQDALRSTRRATTKCPTSNTSSRHSELMSTLAEKLFPSCLPFDVQCFTMVKAAMLLREVCFNFAKRYAPDVLAAQGWTCAESPDLTSWADIFTLRRHDLPLDALDALAGHTLGELLLSLAAIPCVFTYSISINTRLQLKLLAHATVLARVLDGTAVTIDALDELYAHTAIAAEELTIQKRFVLHRAKGLLTRISDGPYDQINEALAKEVVDAVVEEDRQIASRARASFLMRSREI</sequence>
<protein>
    <submittedName>
        <fullName evidence="1">Uncharacterized protein</fullName>
    </submittedName>
</protein>
<comment type="caution">
    <text evidence="1">The sequence shown here is derived from an EMBL/GenBank/DDBJ whole genome shotgun (WGS) entry which is preliminary data.</text>
</comment>
<evidence type="ECO:0000313" key="2">
    <source>
        <dbReference type="Proteomes" id="UP001251528"/>
    </source>
</evidence>
<dbReference type="EMBL" id="JASWJB010000222">
    <property type="protein sequence ID" value="KAK2593235.1"/>
    <property type="molecule type" value="Genomic_DNA"/>
</dbReference>